<evidence type="ECO:0000313" key="2">
    <source>
        <dbReference type="EMBL" id="MQN80462.1"/>
    </source>
</evidence>
<dbReference type="GO" id="GO:0003677">
    <property type="term" value="F:DNA binding"/>
    <property type="evidence" value="ECO:0007669"/>
    <property type="project" value="UniProtKB-KW"/>
</dbReference>
<evidence type="ECO:0000259" key="1">
    <source>
        <dbReference type="Pfam" id="PF03869"/>
    </source>
</evidence>
<organism evidence="2 3">
    <name type="scientific">Segatella copri</name>
    <dbReference type="NCBI Taxonomy" id="165179"/>
    <lineage>
        <taxon>Bacteria</taxon>
        <taxon>Pseudomonadati</taxon>
        <taxon>Bacteroidota</taxon>
        <taxon>Bacteroidia</taxon>
        <taxon>Bacteroidales</taxon>
        <taxon>Prevotellaceae</taxon>
        <taxon>Segatella</taxon>
    </lineage>
</organism>
<dbReference type="InterPro" id="IPR013321">
    <property type="entry name" value="Arc_rbn_hlx_hlx"/>
</dbReference>
<dbReference type="EMBL" id="VZCB01000049">
    <property type="protein sequence ID" value="MQN80462.1"/>
    <property type="molecule type" value="Genomic_DNA"/>
</dbReference>
<dbReference type="Proteomes" id="UP000480425">
    <property type="component" value="Unassembled WGS sequence"/>
</dbReference>
<evidence type="ECO:0000313" key="3">
    <source>
        <dbReference type="Proteomes" id="UP000480425"/>
    </source>
</evidence>
<keyword evidence="2" id="KW-0238">DNA-binding</keyword>
<dbReference type="InterPro" id="IPR005569">
    <property type="entry name" value="Arc_DNA-bd_dom"/>
</dbReference>
<dbReference type="RefSeq" id="WP_153122960.1">
    <property type="nucleotide sequence ID" value="NZ_VZCB01000049.1"/>
</dbReference>
<protein>
    <submittedName>
        <fullName evidence="2">Arc family DNA-binding protein</fullName>
    </submittedName>
</protein>
<dbReference type="AlphaFoldDB" id="A0A6G1TYS9"/>
<comment type="caution">
    <text evidence="2">The sequence shown here is derived from an EMBL/GenBank/DDBJ whole genome shotgun (WGS) entry which is preliminary data.</text>
</comment>
<dbReference type="Pfam" id="PF03869">
    <property type="entry name" value="Arc"/>
    <property type="match status" value="1"/>
</dbReference>
<feature type="domain" description="Arc-like DNA binding" evidence="1">
    <location>
        <begin position="12"/>
        <end position="48"/>
    </location>
</feature>
<dbReference type="SUPFAM" id="SSF47598">
    <property type="entry name" value="Ribbon-helix-helix"/>
    <property type="match status" value="1"/>
</dbReference>
<sequence length="92" mass="10467">MSTSTLRVPTSFRLPAELLEELKECAKATNRSLNNYVESILMDFMSKNKTMKENVITPDLQAKLDKAREEHKNGETLCFDTAQDAIAWMEAL</sequence>
<name>A0A6G1TYS9_9BACT</name>
<dbReference type="GO" id="GO:0006355">
    <property type="term" value="P:regulation of DNA-templated transcription"/>
    <property type="evidence" value="ECO:0007669"/>
    <property type="project" value="InterPro"/>
</dbReference>
<dbReference type="Gene3D" id="1.10.1220.10">
    <property type="entry name" value="Met repressor-like"/>
    <property type="match status" value="1"/>
</dbReference>
<gene>
    <name evidence="2" type="ORF">F7D73_05760</name>
</gene>
<accession>A0A6G1TYS9</accession>
<proteinExistence type="predicted"/>
<reference evidence="2 3" key="1">
    <citation type="submission" date="2019-09" db="EMBL/GenBank/DDBJ databases">
        <title>Distinct polysaccharide growth profiles of human intestinal Prevotella copri isolates.</title>
        <authorList>
            <person name="Fehlner-Peach H."/>
            <person name="Magnabosco C."/>
            <person name="Raghavan V."/>
            <person name="Scher J.U."/>
            <person name="Tett A."/>
            <person name="Cox L.M."/>
            <person name="Gottsegen C."/>
            <person name="Watters A."/>
            <person name="Wiltshire- Gordon J.D."/>
            <person name="Segata N."/>
            <person name="Bonneau R."/>
            <person name="Littman D.R."/>
        </authorList>
    </citation>
    <scope>NUCLEOTIDE SEQUENCE [LARGE SCALE GENOMIC DNA]</scope>
    <source>
        <strain evidence="3">iA622</strain>
    </source>
</reference>
<dbReference type="InterPro" id="IPR010985">
    <property type="entry name" value="Ribbon_hlx_hlx"/>
</dbReference>